<proteinExistence type="predicted"/>
<name>A0A1F5WYF7_9BACT</name>
<dbReference type="PANTHER" id="PTHR37422">
    <property type="entry name" value="TEICHURONIC ACID BIOSYNTHESIS PROTEIN TUAE"/>
    <property type="match status" value="1"/>
</dbReference>
<evidence type="ECO:0000313" key="8">
    <source>
        <dbReference type="Proteomes" id="UP000178114"/>
    </source>
</evidence>
<dbReference type="Gene3D" id="1.25.40.10">
    <property type="entry name" value="Tetratricopeptide repeat domain"/>
    <property type="match status" value="1"/>
</dbReference>
<feature type="domain" description="O-antigen ligase-related" evidence="6">
    <location>
        <begin position="203"/>
        <end position="357"/>
    </location>
</feature>
<dbReference type="PANTHER" id="PTHR37422:SF13">
    <property type="entry name" value="LIPOPOLYSACCHARIDE BIOSYNTHESIS PROTEIN PA4999-RELATED"/>
    <property type="match status" value="1"/>
</dbReference>
<evidence type="ECO:0000256" key="3">
    <source>
        <dbReference type="ARBA" id="ARBA00022989"/>
    </source>
</evidence>
<evidence type="ECO:0000256" key="2">
    <source>
        <dbReference type="ARBA" id="ARBA00022692"/>
    </source>
</evidence>
<organism evidence="7 8">
    <name type="scientific">Candidatus Giovannonibacteria bacterium RIFCSPLOWO2_01_FULL_45_34</name>
    <dbReference type="NCBI Taxonomy" id="1798351"/>
    <lineage>
        <taxon>Bacteria</taxon>
        <taxon>Candidatus Giovannoniibacteriota</taxon>
    </lineage>
</organism>
<dbReference type="Pfam" id="PF13432">
    <property type="entry name" value="TPR_16"/>
    <property type="match status" value="1"/>
</dbReference>
<evidence type="ECO:0000256" key="1">
    <source>
        <dbReference type="ARBA" id="ARBA00004141"/>
    </source>
</evidence>
<dbReference type="EMBL" id="MFID01000031">
    <property type="protein sequence ID" value="OGF80668.1"/>
    <property type="molecule type" value="Genomic_DNA"/>
</dbReference>
<dbReference type="Proteomes" id="UP000178114">
    <property type="component" value="Unassembled WGS sequence"/>
</dbReference>
<protein>
    <recommendedName>
        <fullName evidence="6">O-antigen ligase-related domain-containing protein</fullName>
    </recommendedName>
</protein>
<dbReference type="InterPro" id="IPR007016">
    <property type="entry name" value="O-antigen_ligase-rel_domated"/>
</dbReference>
<comment type="caution">
    <text evidence="7">The sequence shown here is derived from an EMBL/GenBank/DDBJ whole genome shotgun (WGS) entry which is preliminary data.</text>
</comment>
<comment type="subcellular location">
    <subcellularLocation>
        <location evidence="1">Membrane</location>
        <topology evidence="1">Multi-pass membrane protein</topology>
    </subcellularLocation>
</comment>
<feature type="transmembrane region" description="Helical" evidence="5">
    <location>
        <begin position="39"/>
        <end position="56"/>
    </location>
</feature>
<evidence type="ECO:0000256" key="5">
    <source>
        <dbReference type="SAM" id="Phobius"/>
    </source>
</evidence>
<gene>
    <name evidence="7" type="ORF">A2930_01720</name>
</gene>
<evidence type="ECO:0000313" key="7">
    <source>
        <dbReference type="EMBL" id="OGF80668.1"/>
    </source>
</evidence>
<feature type="transmembrane region" description="Helical" evidence="5">
    <location>
        <begin position="68"/>
        <end position="88"/>
    </location>
</feature>
<reference evidence="7 8" key="1">
    <citation type="journal article" date="2016" name="Nat. Commun.">
        <title>Thousands of microbial genomes shed light on interconnected biogeochemical processes in an aquifer system.</title>
        <authorList>
            <person name="Anantharaman K."/>
            <person name="Brown C.T."/>
            <person name="Hug L.A."/>
            <person name="Sharon I."/>
            <person name="Castelle C.J."/>
            <person name="Probst A.J."/>
            <person name="Thomas B.C."/>
            <person name="Singh A."/>
            <person name="Wilkins M.J."/>
            <person name="Karaoz U."/>
            <person name="Brodie E.L."/>
            <person name="Williams K.H."/>
            <person name="Hubbard S.S."/>
            <person name="Banfield J.F."/>
        </authorList>
    </citation>
    <scope>NUCLEOTIDE SEQUENCE [LARGE SCALE GENOMIC DNA]</scope>
</reference>
<feature type="transmembrane region" description="Helical" evidence="5">
    <location>
        <begin position="104"/>
        <end position="121"/>
    </location>
</feature>
<feature type="transmembrane region" description="Helical" evidence="5">
    <location>
        <begin position="247"/>
        <end position="269"/>
    </location>
</feature>
<dbReference type="InterPro" id="IPR011990">
    <property type="entry name" value="TPR-like_helical_dom_sf"/>
</dbReference>
<feature type="transmembrane region" description="Helical" evidence="5">
    <location>
        <begin position="218"/>
        <end position="235"/>
    </location>
</feature>
<feature type="transmembrane region" description="Helical" evidence="5">
    <location>
        <begin position="168"/>
        <end position="188"/>
    </location>
</feature>
<keyword evidence="2 5" id="KW-0812">Transmembrane</keyword>
<sequence>MQQSSYLSGVIKWGLMAALFLPLVVANNLFFPFISSKNFLFRALVEILFLLWAFLLARDSSYRPKKSWIFISVAAVPAVLTLSTLFGADANRSMWSNFERMEGLVSHIHFFLFFLMLISVFKTERDWRRFFHVSFAVSLIIGFYALLQLAGILAIHQGNTRIDATLGNATYLAVYLLFHLFLLLYYYLKTSVRGWKIFYGAVFLFEMILLYYTATRGAILGFLGGLFVFGLIFGFSSPEKKYRRAAISLVAGVLVLAGGFYLLSGTGFVKNNSVLVRFSDISLKDAGNQPRFIIWSMAYEGFKERPVLGWGLENFNLVFNKYYDPRLYTQEPWFDRAHNAFFDWLIAGGILGLLAYLGVFISAVQVLWKKKNANAERAVFLGLLAGYFFQNLFVFDQLISYILFFAVLAYIHTTSLEQISSKNRAVPLSGAWANTVPILAVIIFAFSFYTVNIKAYMENRTLIKALQDVSEGKIEDSMADFKKAIAYNSIGTRETREQLAQLATQIAGEEKIPENIRRSVVEYTISEFKKQLEISPTDSRYHLFLAMVYNSVGDIAGARASLDKALMYSPQKQQIMLQAVEAEYRAQNYDKAIEIMRKLLEISPGYPDARANLILVAITVGKDQVAADEIAKMAENGEVPGDENLKRWANAYASRKQFDKVIAIYLDLFRRNPKDRQIAVSLASAYFETGAIDKAIAVLQEEIVQNPDFKAEGEQYIQQLRGQTNATKP</sequence>
<evidence type="ECO:0000256" key="4">
    <source>
        <dbReference type="ARBA" id="ARBA00023136"/>
    </source>
</evidence>
<feature type="transmembrane region" description="Helical" evidence="5">
    <location>
        <begin position="195"/>
        <end position="212"/>
    </location>
</feature>
<dbReference type="STRING" id="1798351.A2930_01720"/>
<dbReference type="GO" id="GO:0016020">
    <property type="term" value="C:membrane"/>
    <property type="evidence" value="ECO:0007669"/>
    <property type="project" value="UniProtKB-SubCell"/>
</dbReference>
<evidence type="ECO:0000259" key="6">
    <source>
        <dbReference type="Pfam" id="PF04932"/>
    </source>
</evidence>
<keyword evidence="4 5" id="KW-0472">Membrane</keyword>
<feature type="transmembrane region" description="Helical" evidence="5">
    <location>
        <begin position="380"/>
        <end position="411"/>
    </location>
</feature>
<dbReference type="AlphaFoldDB" id="A0A1F5WYF7"/>
<dbReference type="InterPro" id="IPR051533">
    <property type="entry name" value="WaaL-like"/>
</dbReference>
<accession>A0A1F5WYF7</accession>
<feature type="transmembrane region" description="Helical" evidence="5">
    <location>
        <begin position="133"/>
        <end position="156"/>
    </location>
</feature>
<feature type="transmembrane region" description="Helical" evidence="5">
    <location>
        <begin position="431"/>
        <end position="451"/>
    </location>
</feature>
<keyword evidence="3 5" id="KW-1133">Transmembrane helix</keyword>
<dbReference type="Pfam" id="PF04932">
    <property type="entry name" value="Wzy_C"/>
    <property type="match status" value="1"/>
</dbReference>
<dbReference type="Pfam" id="PF14559">
    <property type="entry name" value="TPR_19"/>
    <property type="match status" value="1"/>
</dbReference>
<dbReference type="SUPFAM" id="SSF48452">
    <property type="entry name" value="TPR-like"/>
    <property type="match status" value="1"/>
</dbReference>
<feature type="transmembrane region" description="Helical" evidence="5">
    <location>
        <begin position="12"/>
        <end position="33"/>
    </location>
</feature>
<feature type="transmembrane region" description="Helical" evidence="5">
    <location>
        <begin position="344"/>
        <end position="368"/>
    </location>
</feature>